<dbReference type="HOGENOM" id="CLU_1340792_0_0_2"/>
<name>F2L1S7_THEU7</name>
<dbReference type="eggNOG" id="arCOG00836">
    <property type="taxonomic scope" value="Archaea"/>
</dbReference>
<reference key="2">
    <citation type="submission" date="2011-03" db="EMBL/GenBank/DDBJ databases">
        <title>Complete genome sequence of the thermoacidophilic crenarchaeon Thermoproteus uzoniensis 768-20.</title>
        <authorList>
            <person name="Mardanov A.V."/>
            <person name="Gumerov V.M."/>
            <person name="Beletsky A.V."/>
            <person name="Prokofeva M.I."/>
            <person name="Bonch-Osmolovskaya E.A."/>
            <person name="Ravin N.V."/>
            <person name="Skryabin K.G."/>
        </authorList>
    </citation>
    <scope>NUCLEOTIDE SEQUENCE</scope>
    <source>
        <strain>768-20</strain>
    </source>
</reference>
<dbReference type="Pfam" id="PF00583">
    <property type="entry name" value="Acetyltransf_1"/>
    <property type="match status" value="1"/>
</dbReference>
<dbReference type="KEGG" id="tuz:TUZN_1462"/>
<dbReference type="STRING" id="999630.TUZN_1462"/>
<dbReference type="InterPro" id="IPR016181">
    <property type="entry name" value="Acyl_CoA_acyltransferase"/>
</dbReference>
<sequence length="190" mass="21121">MVEAEAQGPVVEIGRRYLEKALDILAREYGRALEYARAVVADGLGDVAVALLGGRPIGAEIFYKIRLAVDLCVHYYVAVLREYRRRGVGKILITTVERACKSDAYAATTTEDNAAAKALFGSLGYVGYRWRELDKKTRDVLLRATCGYDDDMIFLKGPAPREVAAEVGDAERFGHRECYLVWLGVRRADV</sequence>
<feature type="domain" description="N-acetyltransferase" evidence="1">
    <location>
        <begin position="8"/>
        <end position="147"/>
    </location>
</feature>
<dbReference type="Proteomes" id="UP000008138">
    <property type="component" value="Chromosome"/>
</dbReference>
<gene>
    <name evidence="2" type="ordered locus">TUZN_1462</name>
</gene>
<evidence type="ECO:0000313" key="2">
    <source>
        <dbReference type="EMBL" id="AEA12933.1"/>
    </source>
</evidence>
<dbReference type="InterPro" id="IPR000182">
    <property type="entry name" value="GNAT_dom"/>
</dbReference>
<dbReference type="RefSeq" id="WP_013680268.1">
    <property type="nucleotide sequence ID" value="NC_015315.1"/>
</dbReference>
<accession>F2L1S7</accession>
<organism evidence="2 3">
    <name type="scientific">Thermoproteus uzoniensis (strain 768-20)</name>
    <dbReference type="NCBI Taxonomy" id="999630"/>
    <lineage>
        <taxon>Archaea</taxon>
        <taxon>Thermoproteota</taxon>
        <taxon>Thermoprotei</taxon>
        <taxon>Thermoproteales</taxon>
        <taxon>Thermoproteaceae</taxon>
        <taxon>Thermoproteus</taxon>
    </lineage>
</organism>
<dbReference type="OrthoDB" id="25982at2157"/>
<reference evidence="2 3" key="1">
    <citation type="journal article" date="2011" name="J. Bacteriol.">
        <title>Complete genome sequence of the thermoacidophilic crenarchaeon Thermoproteus uzoniensis 768-20.</title>
        <authorList>
            <person name="Mardanov A.V."/>
            <person name="Gumerov V.M."/>
            <person name="Beletsky A.V."/>
            <person name="Prokofeva M.I."/>
            <person name="Bonch-Osmolovskaya E.A."/>
            <person name="Ravin N.V."/>
            <person name="Skryabin K.G."/>
        </authorList>
    </citation>
    <scope>NUCLEOTIDE SEQUENCE [LARGE SCALE GENOMIC DNA]</scope>
    <source>
        <strain evidence="2 3">768-20</strain>
    </source>
</reference>
<protein>
    <submittedName>
        <fullName evidence="2">GCN5-like N-acetyltransferase</fullName>
    </submittedName>
</protein>
<dbReference type="Gene3D" id="3.40.630.30">
    <property type="match status" value="1"/>
</dbReference>
<keyword evidence="3" id="KW-1185">Reference proteome</keyword>
<dbReference type="PROSITE" id="PS51186">
    <property type="entry name" value="GNAT"/>
    <property type="match status" value="1"/>
</dbReference>
<dbReference type="GeneID" id="10360986"/>
<evidence type="ECO:0000313" key="3">
    <source>
        <dbReference type="Proteomes" id="UP000008138"/>
    </source>
</evidence>
<dbReference type="SUPFAM" id="SSF55729">
    <property type="entry name" value="Acyl-CoA N-acyltransferases (Nat)"/>
    <property type="match status" value="1"/>
</dbReference>
<evidence type="ECO:0000259" key="1">
    <source>
        <dbReference type="PROSITE" id="PS51186"/>
    </source>
</evidence>
<dbReference type="AlphaFoldDB" id="F2L1S7"/>
<dbReference type="EMBL" id="CP002590">
    <property type="protein sequence ID" value="AEA12933.1"/>
    <property type="molecule type" value="Genomic_DNA"/>
</dbReference>
<dbReference type="CDD" id="cd04301">
    <property type="entry name" value="NAT_SF"/>
    <property type="match status" value="1"/>
</dbReference>
<proteinExistence type="predicted"/>
<dbReference type="GO" id="GO:0016747">
    <property type="term" value="F:acyltransferase activity, transferring groups other than amino-acyl groups"/>
    <property type="evidence" value="ECO:0007669"/>
    <property type="project" value="InterPro"/>
</dbReference>